<proteinExistence type="predicted"/>
<gene>
    <name evidence="2" type="ORF">EZS28_028124</name>
</gene>
<dbReference type="Pfam" id="PF00069">
    <property type="entry name" value="Pkinase"/>
    <property type="match status" value="1"/>
</dbReference>
<dbReference type="InterPro" id="IPR011009">
    <property type="entry name" value="Kinase-like_dom_sf"/>
</dbReference>
<feature type="domain" description="Protein kinase" evidence="1">
    <location>
        <begin position="1"/>
        <end position="101"/>
    </location>
</feature>
<sequence>ISKITDFGLVKVQKKAEQSTLVTTAGTAQWMAPEILIENDDEEQEEEEEEGNQKVIADEKIDIWSAGIILHQLVAQSYPFRQPTLPVIMRFLYQYIKLNKF</sequence>
<dbReference type="Gene3D" id="1.10.510.10">
    <property type="entry name" value="Transferase(Phosphotransferase) domain 1"/>
    <property type="match status" value="1"/>
</dbReference>
<reference evidence="2 3" key="1">
    <citation type="submission" date="2019-03" db="EMBL/GenBank/DDBJ databases">
        <title>Single cell metagenomics reveals metabolic interactions within the superorganism composed of flagellate Streblomastix strix and complex community of Bacteroidetes bacteria on its surface.</title>
        <authorList>
            <person name="Treitli S.C."/>
            <person name="Kolisko M."/>
            <person name="Husnik F."/>
            <person name="Keeling P."/>
            <person name="Hampl V."/>
        </authorList>
    </citation>
    <scope>NUCLEOTIDE SEQUENCE [LARGE SCALE GENOMIC DNA]</scope>
    <source>
        <strain evidence="2">ST1C</strain>
    </source>
</reference>
<dbReference type="GO" id="GO:0005524">
    <property type="term" value="F:ATP binding"/>
    <property type="evidence" value="ECO:0007669"/>
    <property type="project" value="InterPro"/>
</dbReference>
<dbReference type="PROSITE" id="PS50011">
    <property type="entry name" value="PROTEIN_KINASE_DOM"/>
    <property type="match status" value="1"/>
</dbReference>
<organism evidence="2 3">
    <name type="scientific">Streblomastix strix</name>
    <dbReference type="NCBI Taxonomy" id="222440"/>
    <lineage>
        <taxon>Eukaryota</taxon>
        <taxon>Metamonada</taxon>
        <taxon>Preaxostyla</taxon>
        <taxon>Oxymonadida</taxon>
        <taxon>Streblomastigidae</taxon>
        <taxon>Streblomastix</taxon>
    </lineage>
</organism>
<evidence type="ECO:0000313" key="2">
    <source>
        <dbReference type="EMBL" id="KAA6376349.1"/>
    </source>
</evidence>
<dbReference type="EMBL" id="SNRW01010587">
    <property type="protein sequence ID" value="KAA6376349.1"/>
    <property type="molecule type" value="Genomic_DNA"/>
</dbReference>
<feature type="non-terminal residue" evidence="2">
    <location>
        <position position="1"/>
    </location>
</feature>
<name>A0A5J4V0U8_9EUKA</name>
<evidence type="ECO:0000313" key="3">
    <source>
        <dbReference type="Proteomes" id="UP000324800"/>
    </source>
</evidence>
<dbReference type="GO" id="GO:0005634">
    <property type="term" value="C:nucleus"/>
    <property type="evidence" value="ECO:0007669"/>
    <property type="project" value="TreeGrafter"/>
</dbReference>
<dbReference type="PANTHER" id="PTHR44167:SF24">
    <property type="entry name" value="SERINE_THREONINE-PROTEIN KINASE CHK2"/>
    <property type="match status" value="1"/>
</dbReference>
<accession>A0A5J4V0U8</accession>
<dbReference type="GO" id="GO:0044773">
    <property type="term" value="P:mitotic DNA damage checkpoint signaling"/>
    <property type="evidence" value="ECO:0007669"/>
    <property type="project" value="TreeGrafter"/>
</dbReference>
<dbReference type="AlphaFoldDB" id="A0A5J4V0U8"/>
<comment type="caution">
    <text evidence="2">The sequence shown here is derived from an EMBL/GenBank/DDBJ whole genome shotgun (WGS) entry which is preliminary data.</text>
</comment>
<dbReference type="Proteomes" id="UP000324800">
    <property type="component" value="Unassembled WGS sequence"/>
</dbReference>
<evidence type="ECO:0000259" key="1">
    <source>
        <dbReference type="PROSITE" id="PS50011"/>
    </source>
</evidence>
<dbReference type="SUPFAM" id="SSF56112">
    <property type="entry name" value="Protein kinase-like (PK-like)"/>
    <property type="match status" value="1"/>
</dbReference>
<dbReference type="OrthoDB" id="339325at2759"/>
<protein>
    <recommendedName>
        <fullName evidence="1">Protein kinase domain-containing protein</fullName>
    </recommendedName>
</protein>
<dbReference type="GO" id="GO:0004674">
    <property type="term" value="F:protein serine/threonine kinase activity"/>
    <property type="evidence" value="ECO:0007669"/>
    <property type="project" value="TreeGrafter"/>
</dbReference>
<dbReference type="InterPro" id="IPR000719">
    <property type="entry name" value="Prot_kinase_dom"/>
</dbReference>
<dbReference type="PANTHER" id="PTHR44167">
    <property type="entry name" value="OVARIAN-SPECIFIC SERINE/THREONINE-PROTEIN KINASE LOK-RELATED"/>
    <property type="match status" value="1"/>
</dbReference>